<proteinExistence type="predicted"/>
<name>A0A0D1MB57_9SPHN</name>
<dbReference type="Proteomes" id="UP000033203">
    <property type="component" value="Unassembled WGS sequence"/>
</dbReference>
<dbReference type="EMBL" id="JXTP01000015">
    <property type="protein sequence ID" value="KIU29660.1"/>
    <property type="molecule type" value="Genomic_DNA"/>
</dbReference>
<accession>A0A0D1MB57</accession>
<dbReference type="AlphaFoldDB" id="A0A0D1MB57"/>
<comment type="caution">
    <text evidence="1">The sequence shown here is derived from an EMBL/GenBank/DDBJ whole genome shotgun (WGS) entry which is preliminary data.</text>
</comment>
<protein>
    <submittedName>
        <fullName evidence="1">Uncharacterized protein</fullName>
    </submittedName>
</protein>
<gene>
    <name evidence="1" type="ORF">SR41_03055</name>
</gene>
<reference evidence="1 2" key="1">
    <citation type="submission" date="2015-01" db="EMBL/GenBank/DDBJ databases">
        <title>Genome of Sphingomonas taxi strain 30a.</title>
        <authorList>
            <person name="Eevers N."/>
            <person name="Van Hamme J."/>
            <person name="Bottos E."/>
            <person name="Weyens N."/>
            <person name="Vangronsveld J."/>
        </authorList>
    </citation>
    <scope>NUCLEOTIDE SEQUENCE [LARGE SCALE GENOMIC DNA]</scope>
    <source>
        <strain evidence="1 2">30a</strain>
    </source>
</reference>
<organism evidence="1 2">
    <name type="scientific">Sphingomonas melonis</name>
    <dbReference type="NCBI Taxonomy" id="152682"/>
    <lineage>
        <taxon>Bacteria</taxon>
        <taxon>Pseudomonadati</taxon>
        <taxon>Pseudomonadota</taxon>
        <taxon>Alphaproteobacteria</taxon>
        <taxon>Sphingomonadales</taxon>
        <taxon>Sphingomonadaceae</taxon>
        <taxon>Sphingomonas</taxon>
    </lineage>
</organism>
<evidence type="ECO:0000313" key="1">
    <source>
        <dbReference type="EMBL" id="KIU29660.1"/>
    </source>
</evidence>
<evidence type="ECO:0000313" key="2">
    <source>
        <dbReference type="Proteomes" id="UP000033203"/>
    </source>
</evidence>
<sequence length="67" mass="7673">MEQRKDRWRTPLTVGSAALGFAIERLAFNNVCLIKRHDLILLAAVTAPSILLDVYRLVRQRWPVTAK</sequence>
<dbReference type="PATRIC" id="fig|1549858.7.peg.1089"/>